<feature type="domain" description="FLYWCH-type" evidence="5">
    <location>
        <begin position="160"/>
        <end position="219"/>
    </location>
</feature>
<dbReference type="AlphaFoldDB" id="A0A2H1W5U7"/>
<keyword evidence="4" id="KW-1133">Transmembrane helix</keyword>
<dbReference type="GO" id="GO:0008270">
    <property type="term" value="F:zinc ion binding"/>
    <property type="evidence" value="ECO:0007669"/>
    <property type="project" value="UniProtKB-KW"/>
</dbReference>
<dbReference type="Gene3D" id="2.20.25.240">
    <property type="match status" value="4"/>
</dbReference>
<feature type="domain" description="FLYWCH-type" evidence="5">
    <location>
        <begin position="274"/>
        <end position="333"/>
    </location>
</feature>
<feature type="domain" description="FLYWCH-type" evidence="5">
    <location>
        <begin position="74"/>
        <end position="129"/>
    </location>
</feature>
<keyword evidence="3" id="KW-0862">Zinc</keyword>
<evidence type="ECO:0000256" key="1">
    <source>
        <dbReference type="ARBA" id="ARBA00022723"/>
    </source>
</evidence>
<accession>A0A2H1W5U7</accession>
<evidence type="ECO:0000259" key="5">
    <source>
        <dbReference type="Pfam" id="PF04500"/>
    </source>
</evidence>
<feature type="domain" description="FLYWCH-type" evidence="5">
    <location>
        <begin position="23"/>
        <end position="72"/>
    </location>
</feature>
<reference evidence="6" key="1">
    <citation type="submission" date="2016-07" db="EMBL/GenBank/DDBJ databases">
        <authorList>
            <person name="Bretaudeau A."/>
        </authorList>
    </citation>
    <scope>NUCLEOTIDE SEQUENCE</scope>
    <source>
        <strain evidence="6">Rice</strain>
        <tissue evidence="6">Whole body</tissue>
    </source>
</reference>
<keyword evidence="1" id="KW-0479">Metal-binding</keyword>
<evidence type="ECO:0000313" key="6">
    <source>
        <dbReference type="EMBL" id="SOQ48461.1"/>
    </source>
</evidence>
<proteinExistence type="predicted"/>
<feature type="transmembrane region" description="Helical" evidence="4">
    <location>
        <begin position="235"/>
        <end position="254"/>
    </location>
</feature>
<keyword evidence="2" id="KW-0863">Zinc-finger</keyword>
<evidence type="ECO:0000256" key="2">
    <source>
        <dbReference type="ARBA" id="ARBA00022771"/>
    </source>
</evidence>
<protein>
    <submittedName>
        <fullName evidence="6">SFRICE_025515</fullName>
    </submittedName>
</protein>
<name>A0A2H1W5U7_SPOFR</name>
<dbReference type="EMBL" id="ODYU01006528">
    <property type="protein sequence ID" value="SOQ48461.1"/>
    <property type="molecule type" value="Genomic_DNA"/>
</dbReference>
<evidence type="ECO:0000256" key="3">
    <source>
        <dbReference type="ARBA" id="ARBA00022833"/>
    </source>
</evidence>
<dbReference type="InterPro" id="IPR007588">
    <property type="entry name" value="Znf_FLYWCH"/>
</dbReference>
<dbReference type="Pfam" id="PF04500">
    <property type="entry name" value="FLYWCH"/>
    <property type="match status" value="4"/>
</dbReference>
<gene>
    <name evidence="6" type="ORF">SFRICE_025515</name>
</gene>
<keyword evidence="4" id="KW-0812">Transmembrane</keyword>
<evidence type="ECO:0000256" key="4">
    <source>
        <dbReference type="SAM" id="Phobius"/>
    </source>
</evidence>
<keyword evidence="4" id="KW-0472">Membrane</keyword>
<organism evidence="6">
    <name type="scientific">Spodoptera frugiperda</name>
    <name type="common">Fall armyworm</name>
    <dbReference type="NCBI Taxonomy" id="7108"/>
    <lineage>
        <taxon>Eukaryota</taxon>
        <taxon>Metazoa</taxon>
        <taxon>Ecdysozoa</taxon>
        <taxon>Arthropoda</taxon>
        <taxon>Hexapoda</taxon>
        <taxon>Insecta</taxon>
        <taxon>Pterygota</taxon>
        <taxon>Neoptera</taxon>
        <taxon>Endopterygota</taxon>
        <taxon>Lepidoptera</taxon>
        <taxon>Glossata</taxon>
        <taxon>Ditrysia</taxon>
        <taxon>Noctuoidea</taxon>
        <taxon>Noctuidae</taxon>
        <taxon>Amphipyrinae</taxon>
        <taxon>Spodoptera</taxon>
    </lineage>
</organism>
<sequence>MFVNAPMIQENILVWGNGPIVFTTPRGKRQLYYNGFKYSCRNRYEGKTDVRWYCSSHHSKGCRASVRTIEYKIKGNRMIEVNGFTYYLVTKSKTMKKNWRCSTHSHKGCTAFVYTIDDNLIALNEKHSHLKSNKRFSISKDIVDDDEDAVFVGGRYNVKYVLSRKGKRLLEVNGYTYYSQNLNRPRRRWRCSTHLTSKCYASIITVDDVLITMNENHNHPPSHRDLRSFAKLMNIFYLDLTALVGAVIGLGAAAQRVAGSISARSNSLCDPLHFVTSQRGKRMIEVDGWTYSLRESKGVRKKWRCSTRSHAGCHAHVLTLHDDLVAVVGEHTHSPNRRKKQI</sequence>